<dbReference type="OrthoDB" id="9896002at2"/>
<accession>A0A2U1SLJ6</accession>
<dbReference type="AlphaFoldDB" id="A0A2U1SLJ6"/>
<dbReference type="EMBL" id="PUIV01000052">
    <property type="protein sequence ID" value="PWB92475.1"/>
    <property type="molecule type" value="Genomic_DNA"/>
</dbReference>
<dbReference type="Proteomes" id="UP000245137">
    <property type="component" value="Unassembled WGS sequence"/>
</dbReference>
<keyword evidence="1" id="KW-0175">Coiled coil</keyword>
<dbReference type="RefSeq" id="WP_108918619.1">
    <property type="nucleotide sequence ID" value="NZ_BGJY01000013.1"/>
</dbReference>
<feature type="coiled-coil region" evidence="1">
    <location>
        <begin position="33"/>
        <end position="67"/>
    </location>
</feature>
<keyword evidence="3" id="KW-1185">Reference proteome</keyword>
<protein>
    <submittedName>
        <fullName evidence="2">Uncharacterized protein</fullName>
    </submittedName>
</protein>
<comment type="caution">
    <text evidence="2">The sequence shown here is derived from an EMBL/GenBank/DDBJ whole genome shotgun (WGS) entry which is preliminary data.</text>
</comment>
<reference evidence="2 3" key="1">
    <citation type="journal article" date="2018" name="Appl. Microbiol. Biotechnol.">
        <title>Co-cultivation of the strictly anaerobic methanogen Methanosarcina barkeri with aerobic methanotrophs in an oxygen-limited membrane bioreactor.</title>
        <authorList>
            <person name="In 't Zandt M.H."/>
            <person name="van den Bosch T.J.M."/>
            <person name="Rijkers R."/>
            <person name="van Kessel M.A.H.J."/>
            <person name="Jetten M.S.M."/>
            <person name="Welte C.U."/>
        </authorList>
    </citation>
    <scope>NUCLEOTIDE SEQUENCE [LARGE SCALE GENOMIC DNA]</scope>
    <source>
        <strain evidence="2 3">DSM 17706</strain>
    </source>
</reference>
<gene>
    <name evidence="2" type="ORF">C5689_18000</name>
</gene>
<evidence type="ECO:0000313" key="2">
    <source>
        <dbReference type="EMBL" id="PWB92475.1"/>
    </source>
</evidence>
<name>A0A2U1SLJ6_METSR</name>
<evidence type="ECO:0000256" key="1">
    <source>
        <dbReference type="SAM" id="Coils"/>
    </source>
</evidence>
<organism evidence="2 3">
    <name type="scientific">Methylosinus sporium</name>
    <dbReference type="NCBI Taxonomy" id="428"/>
    <lineage>
        <taxon>Bacteria</taxon>
        <taxon>Pseudomonadati</taxon>
        <taxon>Pseudomonadota</taxon>
        <taxon>Alphaproteobacteria</taxon>
        <taxon>Hyphomicrobiales</taxon>
        <taxon>Methylocystaceae</taxon>
        <taxon>Methylosinus</taxon>
    </lineage>
</organism>
<proteinExistence type="predicted"/>
<evidence type="ECO:0000313" key="3">
    <source>
        <dbReference type="Proteomes" id="UP000245137"/>
    </source>
</evidence>
<sequence>MDTPAGAPEPPAEKKSGIGLPSWKSVIEFLTAMADLRRTVDGLKESNKSLRADVARLQRQVDEQAGQLKVLLGFVQNSLDDQIDRRASRAAAELFSQLISLRAEEPEDEDSRKGKR</sequence>